<feature type="non-terminal residue" evidence="7">
    <location>
        <position position="95"/>
    </location>
</feature>
<dbReference type="Gene3D" id="3.40.50.1010">
    <property type="entry name" value="5'-nuclease"/>
    <property type="match status" value="1"/>
</dbReference>
<evidence type="ECO:0000313" key="7">
    <source>
        <dbReference type="EMBL" id="MFD0855351.1"/>
    </source>
</evidence>
<dbReference type="Proteomes" id="UP001597083">
    <property type="component" value="Unassembled WGS sequence"/>
</dbReference>
<evidence type="ECO:0000313" key="8">
    <source>
        <dbReference type="Proteomes" id="UP001597083"/>
    </source>
</evidence>
<feature type="region of interest" description="Disordered" evidence="5">
    <location>
        <begin position="1"/>
        <end position="22"/>
    </location>
</feature>
<dbReference type="InterPro" id="IPR029060">
    <property type="entry name" value="PIN-like_dom_sf"/>
</dbReference>
<comment type="caution">
    <text evidence="7">The sequence shown here is derived from an EMBL/GenBank/DDBJ whole genome shotgun (WGS) entry which is preliminary data.</text>
</comment>
<evidence type="ECO:0000256" key="1">
    <source>
        <dbReference type="ARBA" id="ARBA00022722"/>
    </source>
</evidence>
<keyword evidence="1" id="KW-0540">Nuclease</keyword>
<evidence type="ECO:0000256" key="4">
    <source>
        <dbReference type="ARBA" id="ARBA00022842"/>
    </source>
</evidence>
<dbReference type="CDD" id="cd09883">
    <property type="entry name" value="PIN_VapC_PhoHL-ATPase"/>
    <property type="match status" value="1"/>
</dbReference>
<sequence>MATTSPRRPAETGIQSGTSPVPERRTYVLDTSVLLADPGAMTRFAEHEVVLPIVVISELEAKRHHPELGYFARQALRTLDDLRMEHGRLDEALPL</sequence>
<dbReference type="InterPro" id="IPR002716">
    <property type="entry name" value="PIN_dom"/>
</dbReference>
<organism evidence="7 8">
    <name type="scientific">Actinomadura adrarensis</name>
    <dbReference type="NCBI Taxonomy" id="1819600"/>
    <lineage>
        <taxon>Bacteria</taxon>
        <taxon>Bacillati</taxon>
        <taxon>Actinomycetota</taxon>
        <taxon>Actinomycetes</taxon>
        <taxon>Streptosporangiales</taxon>
        <taxon>Thermomonosporaceae</taxon>
        <taxon>Actinomadura</taxon>
    </lineage>
</organism>
<feature type="domain" description="PIN" evidence="6">
    <location>
        <begin position="27"/>
        <end position="85"/>
    </location>
</feature>
<reference evidence="8" key="1">
    <citation type="journal article" date="2019" name="Int. J. Syst. Evol. Microbiol.">
        <title>The Global Catalogue of Microorganisms (GCM) 10K type strain sequencing project: providing services to taxonomists for standard genome sequencing and annotation.</title>
        <authorList>
            <consortium name="The Broad Institute Genomics Platform"/>
            <consortium name="The Broad Institute Genome Sequencing Center for Infectious Disease"/>
            <person name="Wu L."/>
            <person name="Ma J."/>
        </authorList>
    </citation>
    <scope>NUCLEOTIDE SEQUENCE [LARGE SCALE GENOMIC DNA]</scope>
    <source>
        <strain evidence="8">JCM 31696</strain>
    </source>
</reference>
<accession>A0ABW3CLC5</accession>
<keyword evidence="2" id="KW-0479">Metal-binding</keyword>
<keyword evidence="4" id="KW-0460">Magnesium</keyword>
<evidence type="ECO:0000256" key="2">
    <source>
        <dbReference type="ARBA" id="ARBA00022723"/>
    </source>
</evidence>
<evidence type="ECO:0000256" key="3">
    <source>
        <dbReference type="ARBA" id="ARBA00022801"/>
    </source>
</evidence>
<dbReference type="SUPFAM" id="SSF88723">
    <property type="entry name" value="PIN domain-like"/>
    <property type="match status" value="1"/>
</dbReference>
<keyword evidence="8" id="KW-1185">Reference proteome</keyword>
<dbReference type="Pfam" id="PF13638">
    <property type="entry name" value="PIN_4"/>
    <property type="match status" value="1"/>
</dbReference>
<keyword evidence="3" id="KW-0378">Hydrolase</keyword>
<name>A0ABW3CLC5_9ACTN</name>
<evidence type="ECO:0000256" key="5">
    <source>
        <dbReference type="SAM" id="MobiDB-lite"/>
    </source>
</evidence>
<proteinExistence type="predicted"/>
<protein>
    <submittedName>
        <fullName evidence="7">PIN domain-containing protein</fullName>
    </submittedName>
</protein>
<dbReference type="EMBL" id="JBHTIR010003527">
    <property type="protein sequence ID" value="MFD0855351.1"/>
    <property type="molecule type" value="Genomic_DNA"/>
</dbReference>
<gene>
    <name evidence="7" type="ORF">ACFQ07_24130</name>
</gene>
<evidence type="ECO:0000259" key="6">
    <source>
        <dbReference type="Pfam" id="PF13638"/>
    </source>
</evidence>